<sequence length="193" mass="21337">MSKGICTLFLPHFGALAVTHARSLEDEEVIVHNGTTTTSASMPLLERGLILGDTLHRTKALFPQAHLVLRDLTLEDAFWDHILNQLYKLTPQIQPVSDRGFIGRWIHAQSFVRADFEALLCTMQAPAGYAANPTLSMLCATASPPGQLSIVHPHEEAHMLNNMSARNLCCFGFHKSLIDLLLDVGLETLSKIR</sequence>
<evidence type="ECO:0000313" key="1">
    <source>
        <dbReference type="EMBL" id="SVC92829.1"/>
    </source>
</evidence>
<protein>
    <recommendedName>
        <fullName evidence="2">UmuC domain-containing protein</fullName>
    </recommendedName>
</protein>
<dbReference type="InterPro" id="IPR043502">
    <property type="entry name" value="DNA/RNA_pol_sf"/>
</dbReference>
<gene>
    <name evidence="1" type="ORF">METZ01_LOCUS345683</name>
</gene>
<name>A0A382R508_9ZZZZ</name>
<dbReference type="EMBL" id="UINC01119189">
    <property type="protein sequence ID" value="SVC92829.1"/>
    <property type="molecule type" value="Genomic_DNA"/>
</dbReference>
<accession>A0A382R508</accession>
<dbReference type="SUPFAM" id="SSF56672">
    <property type="entry name" value="DNA/RNA polymerases"/>
    <property type="match status" value="1"/>
</dbReference>
<proteinExistence type="predicted"/>
<organism evidence="1">
    <name type="scientific">marine metagenome</name>
    <dbReference type="NCBI Taxonomy" id="408172"/>
    <lineage>
        <taxon>unclassified sequences</taxon>
        <taxon>metagenomes</taxon>
        <taxon>ecological metagenomes</taxon>
    </lineage>
</organism>
<evidence type="ECO:0008006" key="2">
    <source>
        <dbReference type="Google" id="ProtNLM"/>
    </source>
</evidence>
<dbReference type="AlphaFoldDB" id="A0A382R508"/>
<feature type="non-terminal residue" evidence="1">
    <location>
        <position position="193"/>
    </location>
</feature>
<reference evidence="1" key="1">
    <citation type="submission" date="2018-05" db="EMBL/GenBank/DDBJ databases">
        <authorList>
            <person name="Lanie J.A."/>
            <person name="Ng W.-L."/>
            <person name="Kazmierczak K.M."/>
            <person name="Andrzejewski T.M."/>
            <person name="Davidsen T.M."/>
            <person name="Wayne K.J."/>
            <person name="Tettelin H."/>
            <person name="Glass J.I."/>
            <person name="Rusch D."/>
            <person name="Podicherti R."/>
            <person name="Tsui H.-C.T."/>
            <person name="Winkler M.E."/>
        </authorList>
    </citation>
    <scope>NUCLEOTIDE SEQUENCE</scope>
</reference>